<accession>A0A2T6C1L9</accession>
<dbReference type="Gene3D" id="3.90.1720.10">
    <property type="entry name" value="endopeptidase domain like (from Nostoc punctiforme)"/>
    <property type="match status" value="1"/>
</dbReference>
<name>A0A2T6C1L9_9FLAO</name>
<dbReference type="SUPFAM" id="SSF54001">
    <property type="entry name" value="Cysteine proteinases"/>
    <property type="match status" value="1"/>
</dbReference>
<reference evidence="2 3" key="1">
    <citation type="submission" date="2018-04" db="EMBL/GenBank/DDBJ databases">
        <title>Genomic Encyclopedia of Archaeal and Bacterial Type Strains, Phase II (KMG-II): from individual species to whole genera.</title>
        <authorList>
            <person name="Goeker M."/>
        </authorList>
    </citation>
    <scope>NUCLEOTIDE SEQUENCE [LARGE SCALE GENOMIC DNA]</scope>
    <source>
        <strain evidence="2 3">DSM 25731</strain>
    </source>
</reference>
<dbReference type="Pfam" id="PF05257">
    <property type="entry name" value="CHAP"/>
    <property type="match status" value="1"/>
</dbReference>
<evidence type="ECO:0000313" key="2">
    <source>
        <dbReference type="EMBL" id="PTX62224.1"/>
    </source>
</evidence>
<comment type="caution">
    <text evidence="2">The sequence shown here is derived from an EMBL/GenBank/DDBJ whole genome shotgun (WGS) entry which is preliminary data.</text>
</comment>
<dbReference type="PROSITE" id="PS50911">
    <property type="entry name" value="CHAP"/>
    <property type="match status" value="1"/>
</dbReference>
<dbReference type="InterPro" id="IPR007921">
    <property type="entry name" value="CHAP_dom"/>
</dbReference>
<sequence>MRRKIVIFFILITVVFGVLKLSQQINLNPFRTVGEELDSFNNVSVYYNGAVNHVEKRNVTKDGYNVGLQYQCVEFVKRYYYEYLQHKMPDSYGHAKDFFNKNVKDGEVNTQRNLTQYTNPSTSKPKINDLVVFDATWYNSFGHVAIVMEVTDDTVTIIQQNAGPFSSSRATYDLLQENNRWKIEDSKIVGWLRKE</sequence>
<dbReference type="Proteomes" id="UP000244090">
    <property type="component" value="Unassembled WGS sequence"/>
</dbReference>
<dbReference type="OrthoDB" id="9765517at2"/>
<evidence type="ECO:0000313" key="3">
    <source>
        <dbReference type="Proteomes" id="UP000244090"/>
    </source>
</evidence>
<organism evidence="2 3">
    <name type="scientific">Kordia periserrulae</name>
    <dbReference type="NCBI Taxonomy" id="701523"/>
    <lineage>
        <taxon>Bacteria</taxon>
        <taxon>Pseudomonadati</taxon>
        <taxon>Bacteroidota</taxon>
        <taxon>Flavobacteriia</taxon>
        <taxon>Flavobacteriales</taxon>
        <taxon>Flavobacteriaceae</taxon>
        <taxon>Kordia</taxon>
    </lineage>
</organism>
<dbReference type="EMBL" id="QBKT01000003">
    <property type="protein sequence ID" value="PTX62224.1"/>
    <property type="molecule type" value="Genomic_DNA"/>
</dbReference>
<dbReference type="InterPro" id="IPR051705">
    <property type="entry name" value="Gsp_Synthetase/Amidase"/>
</dbReference>
<dbReference type="GO" id="GO:0016874">
    <property type="term" value="F:ligase activity"/>
    <property type="evidence" value="ECO:0007669"/>
    <property type="project" value="TreeGrafter"/>
</dbReference>
<feature type="domain" description="Peptidase C51" evidence="1">
    <location>
        <begin position="47"/>
        <end position="193"/>
    </location>
</feature>
<dbReference type="AlphaFoldDB" id="A0A2T6C1L9"/>
<dbReference type="RefSeq" id="WP_108114431.1">
    <property type="nucleotide sequence ID" value="NZ_QBKT01000003.1"/>
</dbReference>
<proteinExistence type="predicted"/>
<protein>
    <submittedName>
        <fullName evidence="2">CHAP domain-containing protein</fullName>
    </submittedName>
</protein>
<gene>
    <name evidence="2" type="ORF">C8N46_103323</name>
</gene>
<evidence type="ECO:0000259" key="1">
    <source>
        <dbReference type="PROSITE" id="PS50911"/>
    </source>
</evidence>
<keyword evidence="3" id="KW-1185">Reference proteome</keyword>
<dbReference type="PANTHER" id="PTHR30094:SF0">
    <property type="entry name" value="BIFUNCTIONAL GLUTATHIONYLSPERMIDINE SYNTHETASE_AMIDASE-RELATED"/>
    <property type="match status" value="1"/>
</dbReference>
<dbReference type="InterPro" id="IPR038765">
    <property type="entry name" value="Papain-like_cys_pep_sf"/>
</dbReference>
<dbReference type="PANTHER" id="PTHR30094">
    <property type="entry name" value="BIFUNCTIONAL GLUTATHIONYLSPERMIDINE SYNTHETASE/AMIDASE-RELATED"/>
    <property type="match status" value="1"/>
</dbReference>